<feature type="domain" description="CCHC-type" evidence="3">
    <location>
        <begin position="339"/>
        <end position="354"/>
    </location>
</feature>
<dbReference type="EMBL" id="CAJNDS010001347">
    <property type="protein sequence ID" value="CAE7256149.1"/>
    <property type="molecule type" value="Genomic_DNA"/>
</dbReference>
<keyword evidence="1" id="KW-0863">Zinc-finger</keyword>
<comment type="caution">
    <text evidence="4">The sequence shown here is derived from an EMBL/GenBank/DDBJ whole genome shotgun (WGS) entry which is preliminary data.</text>
</comment>
<protein>
    <recommendedName>
        <fullName evidence="3">CCHC-type domain-containing protein</fullName>
    </recommendedName>
</protein>
<keyword evidence="5" id="KW-1185">Reference proteome</keyword>
<keyword evidence="1" id="KW-0862">Zinc</keyword>
<name>A0A812MGX6_9DINO</name>
<evidence type="ECO:0000256" key="2">
    <source>
        <dbReference type="SAM" id="MobiDB-lite"/>
    </source>
</evidence>
<dbReference type="InterPro" id="IPR001969">
    <property type="entry name" value="Aspartic_peptidase_AS"/>
</dbReference>
<dbReference type="GO" id="GO:0004190">
    <property type="term" value="F:aspartic-type endopeptidase activity"/>
    <property type="evidence" value="ECO:0007669"/>
    <property type="project" value="InterPro"/>
</dbReference>
<dbReference type="PROSITE" id="PS50158">
    <property type="entry name" value="ZF_CCHC"/>
    <property type="match status" value="1"/>
</dbReference>
<gene>
    <name evidence="4" type="ORF">SNAT2548_LOCUS13112</name>
</gene>
<evidence type="ECO:0000256" key="1">
    <source>
        <dbReference type="PROSITE-ProRule" id="PRU00047"/>
    </source>
</evidence>
<dbReference type="AlphaFoldDB" id="A0A812MGX6"/>
<feature type="region of interest" description="Disordered" evidence="2">
    <location>
        <begin position="301"/>
        <end position="326"/>
    </location>
</feature>
<feature type="region of interest" description="Disordered" evidence="2">
    <location>
        <begin position="450"/>
        <end position="470"/>
    </location>
</feature>
<dbReference type="InterPro" id="IPR001878">
    <property type="entry name" value="Znf_CCHC"/>
</dbReference>
<dbReference type="Gene3D" id="4.10.60.10">
    <property type="entry name" value="Zinc finger, CCHC-type"/>
    <property type="match status" value="1"/>
</dbReference>
<dbReference type="PROSITE" id="PS00141">
    <property type="entry name" value="ASP_PROTEASE"/>
    <property type="match status" value="1"/>
</dbReference>
<dbReference type="GO" id="GO:0008270">
    <property type="term" value="F:zinc ion binding"/>
    <property type="evidence" value="ECO:0007669"/>
    <property type="project" value="UniProtKB-KW"/>
</dbReference>
<evidence type="ECO:0000313" key="5">
    <source>
        <dbReference type="Proteomes" id="UP000604046"/>
    </source>
</evidence>
<feature type="compositionally biased region" description="Basic residues" evidence="2">
    <location>
        <begin position="304"/>
        <end position="317"/>
    </location>
</feature>
<keyword evidence="1" id="KW-0479">Metal-binding</keyword>
<organism evidence="4 5">
    <name type="scientific">Symbiodinium natans</name>
    <dbReference type="NCBI Taxonomy" id="878477"/>
    <lineage>
        <taxon>Eukaryota</taxon>
        <taxon>Sar</taxon>
        <taxon>Alveolata</taxon>
        <taxon>Dinophyceae</taxon>
        <taxon>Suessiales</taxon>
        <taxon>Symbiodiniaceae</taxon>
        <taxon>Symbiodinium</taxon>
    </lineage>
</organism>
<dbReference type="OrthoDB" id="416132at2759"/>
<dbReference type="SUPFAM" id="SSF57756">
    <property type="entry name" value="Retrovirus zinc finger-like domains"/>
    <property type="match status" value="1"/>
</dbReference>
<evidence type="ECO:0000313" key="4">
    <source>
        <dbReference type="EMBL" id="CAE7256149.1"/>
    </source>
</evidence>
<evidence type="ECO:0000259" key="3">
    <source>
        <dbReference type="PROSITE" id="PS50158"/>
    </source>
</evidence>
<reference evidence="4" key="1">
    <citation type="submission" date="2021-02" db="EMBL/GenBank/DDBJ databases">
        <authorList>
            <person name="Dougan E. K."/>
            <person name="Rhodes N."/>
            <person name="Thang M."/>
            <person name="Chan C."/>
        </authorList>
    </citation>
    <scope>NUCLEOTIDE SEQUENCE</scope>
</reference>
<dbReference type="Pfam" id="PF00098">
    <property type="entry name" value="zf-CCHC"/>
    <property type="match status" value="1"/>
</dbReference>
<dbReference type="InterPro" id="IPR036875">
    <property type="entry name" value="Znf_CCHC_sf"/>
</dbReference>
<dbReference type="GO" id="GO:0003676">
    <property type="term" value="F:nucleic acid binding"/>
    <property type="evidence" value="ECO:0007669"/>
    <property type="project" value="InterPro"/>
</dbReference>
<dbReference type="GO" id="GO:0006508">
    <property type="term" value="P:proteolysis"/>
    <property type="evidence" value="ECO:0007669"/>
    <property type="project" value="InterPro"/>
</dbReference>
<sequence>MAQASEGTAEAAAGATGGVSHLPWQQVPKFTPGVTSVDEYSQRLRFLKELWPAEHLSLLAPRAALLVEGAAFQKVSRIKPEQLRGPDGVKYLVESLGGSWGKTTVEERYHFFEQAIFQTQQKADESNDSYIARHDAFFEELLSRGVTLEEIRAYVLLRHSLLAPEDKKRVIVEAKGDLKYQETVRAVRLLGSKFFTDFQNRSGPGNAKAMDRSKVYDIHMTTDDDTFEEVHMAMGQDEDLSDELILAHFLEANDEDAIYITEFEDQIVEAVQESELAPVFASYQEARQKLRDKAKSRGFWPIKGKMKGKGQSGKRGKGYGSWDGGRRRSLADRIANSNCKQCGAKGHWKRECPKNDAKPEATLFAQIQPTDPFQSEVLQTLPDSEPFNIDEDDSAWTQRGVSTGTGNTGVIQDFGETCFMVAPKVGPSLSLESCLARRLLMIHRTCRTPSCAPPGASSEAQGPATAPKQAVLRRSKPSPIIPEAILVATVGTEGVLDTGASRTVLGDQRVREVISGLAAECRGRVRKIASDVTFRFGNSGTLTSKFALLLPTSEDTWVRVEVIPGNTPLLISNRLLRDLDAVIHVKEGYLMLGGSRRP</sequence>
<accession>A0A812MGX6</accession>
<dbReference type="Proteomes" id="UP000604046">
    <property type="component" value="Unassembled WGS sequence"/>
</dbReference>
<proteinExistence type="predicted"/>